<proteinExistence type="predicted"/>
<gene>
    <name evidence="2" type="ORF">ENM84_05175</name>
</gene>
<dbReference type="GO" id="GO:0016787">
    <property type="term" value="F:hydrolase activity"/>
    <property type="evidence" value="ECO:0007669"/>
    <property type="project" value="InterPro"/>
</dbReference>
<dbReference type="PANTHER" id="PTHR39323">
    <property type="entry name" value="BLR1149 PROTEIN"/>
    <property type="match status" value="1"/>
</dbReference>
<dbReference type="InterPro" id="IPR024173">
    <property type="entry name" value="Pesterase_MJ0037-like"/>
</dbReference>
<feature type="domain" description="Calcineurin-like phosphoesterase" evidence="1">
    <location>
        <begin position="25"/>
        <end position="162"/>
    </location>
</feature>
<dbReference type="Pfam" id="PF00149">
    <property type="entry name" value="Metallophos"/>
    <property type="match status" value="1"/>
</dbReference>
<dbReference type="EMBL" id="DRZI01000219">
    <property type="protein sequence ID" value="HHP82040.1"/>
    <property type="molecule type" value="Genomic_DNA"/>
</dbReference>
<evidence type="ECO:0000313" key="2">
    <source>
        <dbReference type="EMBL" id="HHP82040.1"/>
    </source>
</evidence>
<sequence>MLYELYPGISAIDDIPVIYLEKFKAIAIADIHLGFEEYMAEKGVYLPRMQLKKAIEYIEKSLSIVKAETLIIVGDVKHLFDRLGRRESKDLNEFFTYSTKRFSKVILVRGNHDTFVYSISKRYGVELYEKLELENIVFIHGHKDVLDNKNFEFIIMAHEHPSISLKDPATGYSIKFPCFLLIPLKNGLKALVLPAAGLYQSGTPVSTSPESYLSPILKDKALLGDAKPYAIVENDGVYELPILSAIEDLLSIL</sequence>
<dbReference type="InterPro" id="IPR004376">
    <property type="entry name" value="Pesterase_MJ0037"/>
</dbReference>
<dbReference type="InterPro" id="IPR029052">
    <property type="entry name" value="Metallo-depent_PP-like"/>
</dbReference>
<comment type="caution">
    <text evidence="2">The sequence shown here is derived from an EMBL/GenBank/DDBJ whole genome shotgun (WGS) entry which is preliminary data.</text>
</comment>
<dbReference type="SUPFAM" id="SSF56300">
    <property type="entry name" value="Metallo-dependent phosphatases"/>
    <property type="match status" value="1"/>
</dbReference>
<accession>A0A7C5THT0</accession>
<dbReference type="CDD" id="cd07391">
    <property type="entry name" value="MPP_PF1019"/>
    <property type="match status" value="1"/>
</dbReference>
<reference evidence="2" key="1">
    <citation type="journal article" date="2020" name="mSystems">
        <title>Genome- and Community-Level Interaction Insights into Carbon Utilization and Element Cycling Functions of Hydrothermarchaeota in Hydrothermal Sediment.</title>
        <authorList>
            <person name="Zhou Z."/>
            <person name="Liu Y."/>
            <person name="Xu W."/>
            <person name="Pan J."/>
            <person name="Luo Z.H."/>
            <person name="Li M."/>
        </authorList>
    </citation>
    <scope>NUCLEOTIDE SEQUENCE [LARGE SCALE GENOMIC DNA]</scope>
    <source>
        <strain evidence="2">SpSt-1121</strain>
    </source>
</reference>
<dbReference type="InterPro" id="IPR004843">
    <property type="entry name" value="Calcineurin-like_PHP"/>
</dbReference>
<dbReference type="AlphaFoldDB" id="A0A7C5THT0"/>
<organism evidence="2">
    <name type="scientific">Ignisphaera aggregans</name>
    <dbReference type="NCBI Taxonomy" id="334771"/>
    <lineage>
        <taxon>Archaea</taxon>
        <taxon>Thermoproteota</taxon>
        <taxon>Thermoprotei</taxon>
        <taxon>Desulfurococcales</taxon>
        <taxon>Desulfurococcaceae</taxon>
        <taxon>Ignisphaera</taxon>
    </lineage>
</organism>
<dbReference type="Gene3D" id="3.60.21.10">
    <property type="match status" value="1"/>
</dbReference>
<dbReference type="PIRSF" id="PIRSF000887">
    <property type="entry name" value="Pesterase_MJ0037"/>
    <property type="match status" value="1"/>
</dbReference>
<dbReference type="PANTHER" id="PTHR39323:SF1">
    <property type="entry name" value="BLR1149 PROTEIN"/>
    <property type="match status" value="1"/>
</dbReference>
<evidence type="ECO:0000259" key="1">
    <source>
        <dbReference type="Pfam" id="PF00149"/>
    </source>
</evidence>
<protein>
    <submittedName>
        <fullName evidence="2">Metallophosphoesterase</fullName>
    </submittedName>
</protein>
<name>A0A7C5THT0_9CREN</name>
<dbReference type="NCBIfam" id="TIGR00024">
    <property type="entry name" value="SbcD_rel_arch"/>
    <property type="match status" value="1"/>
</dbReference>